<proteinExistence type="inferred from homology"/>
<protein>
    <submittedName>
        <fullName evidence="11">Lipoprotein-releasing ABC transporter permease subunit</fullName>
    </submittedName>
</protein>
<feature type="transmembrane region" description="Helical" evidence="8">
    <location>
        <begin position="380"/>
        <end position="399"/>
    </location>
</feature>
<dbReference type="NCBIfam" id="TIGR02212">
    <property type="entry name" value="lolCE"/>
    <property type="match status" value="1"/>
</dbReference>
<dbReference type="InterPro" id="IPR003838">
    <property type="entry name" value="ABC3_permease_C"/>
</dbReference>
<evidence type="ECO:0000259" key="10">
    <source>
        <dbReference type="Pfam" id="PF12704"/>
    </source>
</evidence>
<evidence type="ECO:0000256" key="1">
    <source>
        <dbReference type="ARBA" id="ARBA00004651"/>
    </source>
</evidence>
<feature type="domain" description="MacB-like periplasmic core" evidence="10">
    <location>
        <begin position="27"/>
        <end position="239"/>
    </location>
</feature>
<evidence type="ECO:0000256" key="2">
    <source>
        <dbReference type="ARBA" id="ARBA00005236"/>
    </source>
</evidence>
<evidence type="ECO:0000256" key="8">
    <source>
        <dbReference type="SAM" id="Phobius"/>
    </source>
</evidence>
<comment type="similarity">
    <text evidence="2">Belongs to the ABC-4 integral membrane protein family. LolC/E subfamily.</text>
</comment>
<dbReference type="InterPro" id="IPR025857">
    <property type="entry name" value="MacB_PCD"/>
</dbReference>
<keyword evidence="4" id="KW-1003">Cell membrane</keyword>
<gene>
    <name evidence="11" type="ORF">ENG63_04450</name>
</gene>
<dbReference type="GO" id="GO:0098797">
    <property type="term" value="C:plasma membrane protein complex"/>
    <property type="evidence" value="ECO:0007669"/>
    <property type="project" value="TreeGrafter"/>
</dbReference>
<dbReference type="Pfam" id="PF12704">
    <property type="entry name" value="MacB_PCD"/>
    <property type="match status" value="1"/>
</dbReference>
<comment type="subcellular location">
    <subcellularLocation>
        <location evidence="1">Cell membrane</location>
        <topology evidence="1">Multi-pass membrane protein</topology>
    </subcellularLocation>
</comment>
<dbReference type="EMBL" id="DRBS01000173">
    <property type="protein sequence ID" value="HDD44095.1"/>
    <property type="molecule type" value="Genomic_DNA"/>
</dbReference>
<organism evidence="11">
    <name type="scientific">Desulfofervidus auxilii</name>
    <dbReference type="NCBI Taxonomy" id="1621989"/>
    <lineage>
        <taxon>Bacteria</taxon>
        <taxon>Pseudomonadati</taxon>
        <taxon>Thermodesulfobacteriota</taxon>
        <taxon>Candidatus Desulfofervidia</taxon>
        <taxon>Candidatus Desulfofervidales</taxon>
        <taxon>Candidatus Desulfofervidaceae</taxon>
        <taxon>Candidatus Desulfofervidus</taxon>
    </lineage>
</organism>
<keyword evidence="11" id="KW-0449">Lipoprotein</keyword>
<dbReference type="Pfam" id="PF02687">
    <property type="entry name" value="FtsX"/>
    <property type="match status" value="1"/>
</dbReference>
<evidence type="ECO:0000313" key="11">
    <source>
        <dbReference type="EMBL" id="HDD44095.1"/>
    </source>
</evidence>
<keyword evidence="6 8" id="KW-1133">Transmembrane helix</keyword>
<feature type="transmembrane region" description="Helical" evidence="8">
    <location>
        <begin position="278"/>
        <end position="305"/>
    </location>
</feature>
<reference evidence="11" key="1">
    <citation type="journal article" date="2020" name="mSystems">
        <title>Genome- and Community-Level Interaction Insights into Carbon Utilization and Element Cycling Functions of Hydrothermarchaeota in Hydrothermal Sediment.</title>
        <authorList>
            <person name="Zhou Z."/>
            <person name="Liu Y."/>
            <person name="Xu W."/>
            <person name="Pan J."/>
            <person name="Luo Z.H."/>
            <person name="Li M."/>
        </authorList>
    </citation>
    <scope>NUCLEOTIDE SEQUENCE [LARGE SCALE GENOMIC DNA]</scope>
    <source>
        <strain evidence="11">HyVt-233</strain>
    </source>
</reference>
<dbReference type="AlphaFoldDB" id="A0A7C0U2N2"/>
<keyword evidence="5 8" id="KW-0812">Transmembrane</keyword>
<keyword evidence="3" id="KW-0813">Transport</keyword>
<dbReference type="GO" id="GO:0042953">
    <property type="term" value="P:lipoprotein transport"/>
    <property type="evidence" value="ECO:0007669"/>
    <property type="project" value="InterPro"/>
</dbReference>
<feature type="domain" description="ABC3 transporter permease C-terminal" evidence="9">
    <location>
        <begin position="281"/>
        <end position="407"/>
    </location>
</feature>
<accession>A0A7C0U2N2</accession>
<name>A0A7C0U2N2_DESA2</name>
<evidence type="ECO:0000256" key="6">
    <source>
        <dbReference type="ARBA" id="ARBA00022989"/>
    </source>
</evidence>
<evidence type="ECO:0000256" key="4">
    <source>
        <dbReference type="ARBA" id="ARBA00022475"/>
    </source>
</evidence>
<dbReference type="InterPro" id="IPR011925">
    <property type="entry name" value="LolCE_TM"/>
</dbReference>
<feature type="transmembrane region" description="Helical" evidence="8">
    <location>
        <begin position="22"/>
        <end position="48"/>
    </location>
</feature>
<keyword evidence="7 8" id="KW-0472">Membrane</keyword>
<comment type="caution">
    <text evidence="11">The sequence shown here is derived from an EMBL/GenBank/DDBJ whole genome shotgun (WGS) entry which is preliminary data.</text>
</comment>
<dbReference type="InterPro" id="IPR051447">
    <property type="entry name" value="Lipoprotein-release_system"/>
</dbReference>
<feature type="transmembrane region" description="Helical" evidence="8">
    <location>
        <begin position="194"/>
        <end position="216"/>
    </location>
</feature>
<evidence type="ECO:0000259" key="9">
    <source>
        <dbReference type="Pfam" id="PF02687"/>
    </source>
</evidence>
<evidence type="ECO:0000256" key="5">
    <source>
        <dbReference type="ARBA" id="ARBA00022692"/>
    </source>
</evidence>
<dbReference type="Proteomes" id="UP000886289">
    <property type="component" value="Unassembled WGS sequence"/>
</dbReference>
<feature type="transmembrane region" description="Helical" evidence="8">
    <location>
        <begin position="326"/>
        <end position="354"/>
    </location>
</feature>
<dbReference type="GO" id="GO:0044874">
    <property type="term" value="P:lipoprotein localization to outer membrane"/>
    <property type="evidence" value="ECO:0007669"/>
    <property type="project" value="TreeGrafter"/>
</dbReference>
<dbReference type="PANTHER" id="PTHR30489">
    <property type="entry name" value="LIPOPROTEIN-RELEASING SYSTEM TRANSMEMBRANE PROTEIN LOLE"/>
    <property type="match status" value="1"/>
</dbReference>
<sequence>MKTPYELFIALKYLRAKRRQKFISAITIISIFGVMVGVMALIIVLSVMSGFEKEVRNRILGLNAHIFIFNFKGPLFNYEKIMTKVEKEKEVLGVAPFVYGQVMINTSYSVSGAILRGIDPERIGKVSNLPHILKAGNLSILKEGKFLNGEKLPCLIMGQELAKKLGVWVGDIVILISPFTRITPMGQLPKIKRFYIGGIFVSGLYEYDASLIFTSLKDAQQFLGLGNAVTGLEVKIKEIFKAREVADFLEKRLGFPLWTKNWIDMNKSLFSALKLEKLAMFIILTLIIGVAALNISSSLIMMVMEKTKEIAILKAMGATEGNIKKIFIYQGLLIGLIGTFLGVFTGISLCLFLKRYPLIHLPEDIYYISTLPITVQPNEVLIIAIGAIILSFLSTIYPARQAARLDPVEAIRYE</sequence>
<dbReference type="PANTHER" id="PTHR30489:SF0">
    <property type="entry name" value="LIPOPROTEIN-RELEASING SYSTEM TRANSMEMBRANE PROTEIN LOLE"/>
    <property type="match status" value="1"/>
</dbReference>
<evidence type="ECO:0000256" key="3">
    <source>
        <dbReference type="ARBA" id="ARBA00022448"/>
    </source>
</evidence>
<evidence type="ECO:0000256" key="7">
    <source>
        <dbReference type="ARBA" id="ARBA00023136"/>
    </source>
</evidence>